<dbReference type="InterPro" id="IPR051539">
    <property type="entry name" value="T4SS-coupling_protein"/>
</dbReference>
<dbReference type="EMBL" id="LAXD01000001">
    <property type="protein sequence ID" value="KWX03088.1"/>
    <property type="molecule type" value="Genomic_DNA"/>
</dbReference>
<feature type="domain" description="TraD/TraG TraM recognition site" evidence="8">
    <location>
        <begin position="434"/>
        <end position="506"/>
    </location>
</feature>
<dbReference type="PANTHER" id="PTHR37937:SF1">
    <property type="entry name" value="CONJUGATIVE TRANSFER: DNA TRANSPORT"/>
    <property type="match status" value="1"/>
</dbReference>
<accession>A0A132MYW4</accession>
<evidence type="ECO:0000313" key="10">
    <source>
        <dbReference type="Proteomes" id="UP000070188"/>
    </source>
</evidence>
<keyword evidence="10" id="KW-1185">Reference proteome</keyword>
<dbReference type="Proteomes" id="UP000070188">
    <property type="component" value="Unassembled WGS sequence"/>
</dbReference>
<dbReference type="PANTHER" id="PTHR37937">
    <property type="entry name" value="CONJUGATIVE TRANSFER: DNA TRANSPORT"/>
    <property type="match status" value="1"/>
</dbReference>
<protein>
    <recommendedName>
        <fullName evidence="8">TraD/TraG TraM recognition site domain-containing protein</fullName>
    </recommendedName>
</protein>
<evidence type="ECO:0000256" key="1">
    <source>
        <dbReference type="ARBA" id="ARBA00004651"/>
    </source>
</evidence>
<organism evidence="9 10">
    <name type="scientific">Carbonactinospora thermoautotrophica</name>
    <dbReference type="NCBI Taxonomy" id="1469144"/>
    <lineage>
        <taxon>Bacteria</taxon>
        <taxon>Bacillati</taxon>
        <taxon>Actinomycetota</taxon>
        <taxon>Actinomycetes</taxon>
        <taxon>Kitasatosporales</taxon>
        <taxon>Carbonactinosporaceae</taxon>
        <taxon>Carbonactinospora</taxon>
    </lineage>
</organism>
<evidence type="ECO:0000256" key="5">
    <source>
        <dbReference type="ARBA" id="ARBA00023136"/>
    </source>
</evidence>
<dbReference type="InterPro" id="IPR032689">
    <property type="entry name" value="TraG-D_C"/>
</dbReference>
<dbReference type="CDD" id="cd01127">
    <property type="entry name" value="TrwB_TraG_TraD_VirD4"/>
    <property type="match status" value="1"/>
</dbReference>
<reference evidence="10" key="1">
    <citation type="submission" date="2015-04" db="EMBL/GenBank/DDBJ databases">
        <title>Physiological reanalysis, assessment of diazotrophy, and genome sequences of multiple isolates of Streptomyces thermoautotrophicus.</title>
        <authorList>
            <person name="MacKellar D.C."/>
            <person name="Lieber L."/>
            <person name="Norman J."/>
            <person name="Bolger A."/>
            <person name="Tobin C."/>
            <person name="Murray J.W."/>
            <person name="Chang R."/>
            <person name="Ford T."/>
            <person name="Nguyen P.Q."/>
            <person name="Woodward J."/>
            <person name="Permingeat H."/>
            <person name="Joshi N.S."/>
            <person name="Silver P.A."/>
            <person name="Usadel B."/>
            <person name="Rutherford A.W."/>
            <person name="Friesen M."/>
            <person name="Prell J."/>
        </authorList>
    </citation>
    <scope>NUCLEOTIDE SEQUENCE [LARGE SCALE GENOMIC DNA]</scope>
    <source>
        <strain evidence="10">H1</strain>
    </source>
</reference>
<evidence type="ECO:0000256" key="4">
    <source>
        <dbReference type="ARBA" id="ARBA00022989"/>
    </source>
</evidence>
<evidence type="ECO:0000256" key="6">
    <source>
        <dbReference type="SAM" id="MobiDB-lite"/>
    </source>
</evidence>
<name>A0A132MYW4_9ACTN</name>
<keyword evidence="4 7" id="KW-1133">Transmembrane helix</keyword>
<keyword evidence="2" id="KW-1003">Cell membrane</keyword>
<evidence type="ECO:0000313" key="9">
    <source>
        <dbReference type="EMBL" id="KWX03088.1"/>
    </source>
</evidence>
<evidence type="ECO:0000259" key="8">
    <source>
        <dbReference type="Pfam" id="PF12696"/>
    </source>
</evidence>
<dbReference type="PATRIC" id="fig|1469144.10.peg.4440"/>
<proteinExistence type="predicted"/>
<comment type="caution">
    <text evidence="9">The sequence shown here is derived from an EMBL/GenBank/DDBJ whole genome shotgun (WGS) entry which is preliminary data.</text>
</comment>
<dbReference type="SUPFAM" id="SSF52540">
    <property type="entry name" value="P-loop containing nucleoside triphosphate hydrolases"/>
    <property type="match status" value="1"/>
</dbReference>
<keyword evidence="5 7" id="KW-0472">Membrane</keyword>
<dbReference type="OrthoDB" id="226701at2"/>
<dbReference type="Pfam" id="PF12696">
    <property type="entry name" value="TraG-D_C"/>
    <property type="match status" value="1"/>
</dbReference>
<sequence>MSRHPGREPYPADPRQYGPVPTERPVTPAMRRATDNAVLGAVLAAMGLAVSMWLAAGLGGIMQHGRWPRGLGLTETGVALPALLRDPAHPERAFPAEVQGLPRPGIFWGLFVCLILFWLMTAYVVGRWWTRRQAARRLTANSAGAGTVAEHLSAQAVARRARAAQPSQAGKRDQIGLLLGRDVGSGTELYAGLDDACCALGPARSGKATHLLLPALLDAPGPVVAVSNRTDPVRHTLEFRAKLGPAYVFDPYDRVPGGTRVRWAPQQGCAASGVATQRARALVAGARVADARVEAVVRCYLHALALDGRPLKHVLAWAADPATAEPARILRTSGSAADGWAEELAELAGSADRTVIWAGVRRVFEALGDARVLAACSPNDALDRFLDERATLYLVGAGGAEPALTPLLTALAQDVVERARRAAGTAGTGRLDPPLVLVLDDPAESAPLPGLPALLADGPGFGVTPVVALRSLAAARDRWGASGAGALWDAATVKLVFGGLADPYDLDRVDALTRGSGLDPRTLPAGHALLLHRNVPPLSVRLVPWWKRDYHLPGQPDRRIVLAPEG</sequence>
<dbReference type="Gene3D" id="3.40.50.300">
    <property type="entry name" value="P-loop containing nucleotide triphosphate hydrolases"/>
    <property type="match status" value="1"/>
</dbReference>
<dbReference type="STRING" id="1469144.LI90_4138"/>
<evidence type="ECO:0000256" key="3">
    <source>
        <dbReference type="ARBA" id="ARBA00022692"/>
    </source>
</evidence>
<dbReference type="InterPro" id="IPR027417">
    <property type="entry name" value="P-loop_NTPase"/>
</dbReference>
<evidence type="ECO:0000256" key="7">
    <source>
        <dbReference type="SAM" id="Phobius"/>
    </source>
</evidence>
<feature type="transmembrane region" description="Helical" evidence="7">
    <location>
        <begin position="106"/>
        <end position="126"/>
    </location>
</feature>
<dbReference type="RefSeq" id="WP_066890484.1">
    <property type="nucleotide sequence ID" value="NZ_LAXD01000001.1"/>
</dbReference>
<feature type="transmembrane region" description="Helical" evidence="7">
    <location>
        <begin position="37"/>
        <end position="62"/>
    </location>
</feature>
<keyword evidence="3 7" id="KW-0812">Transmembrane</keyword>
<feature type="region of interest" description="Disordered" evidence="6">
    <location>
        <begin position="1"/>
        <end position="26"/>
    </location>
</feature>
<gene>
    <name evidence="9" type="ORF">LI90_4138</name>
</gene>
<comment type="subcellular location">
    <subcellularLocation>
        <location evidence="1">Cell membrane</location>
        <topology evidence="1">Multi-pass membrane protein</topology>
    </subcellularLocation>
</comment>
<dbReference type="AlphaFoldDB" id="A0A132MYW4"/>
<dbReference type="GO" id="GO:0005886">
    <property type="term" value="C:plasma membrane"/>
    <property type="evidence" value="ECO:0007669"/>
    <property type="project" value="UniProtKB-SubCell"/>
</dbReference>
<evidence type="ECO:0000256" key="2">
    <source>
        <dbReference type="ARBA" id="ARBA00022475"/>
    </source>
</evidence>